<accession>A0ABN1KDU4</accession>
<dbReference type="InterPro" id="IPR010895">
    <property type="entry name" value="CHRD"/>
</dbReference>
<evidence type="ECO:0000313" key="3">
    <source>
        <dbReference type="EMBL" id="GAA0763652.1"/>
    </source>
</evidence>
<dbReference type="RefSeq" id="WP_224454715.1">
    <property type="nucleotide sequence ID" value="NZ_BAAAGG010000022.1"/>
</dbReference>
<organism evidence="3 4">
    <name type="scientific">Psychroflexus lacisalsi</name>
    <dbReference type="NCBI Taxonomy" id="503928"/>
    <lineage>
        <taxon>Bacteria</taxon>
        <taxon>Pseudomonadati</taxon>
        <taxon>Bacteroidota</taxon>
        <taxon>Flavobacteriia</taxon>
        <taxon>Flavobacteriales</taxon>
        <taxon>Flavobacteriaceae</taxon>
        <taxon>Psychroflexus</taxon>
    </lineage>
</organism>
<comment type="similarity">
    <text evidence="1">Belongs to the Cu-Zn superoxide dismutase family.</text>
</comment>
<sequence length="646" mass="67572">MKRIKNFTLLFILGLLVVSCDNDDSLNPVTDPVLDNIRYDLDERSESGVRGDAVFNEQADGSVQLILEVEGTSAGNMHPAHIHMNSAVEGGSIIVSLEPVDGETGLSITTFTSLDDGTPLSYEDISELDAYINVHLSANDLGTIVAQGDIGQNELTGESKSYDLEERAVPGISGSVLFEERLSGEALATISLDGTPDGGMHPAHIHMNSAVEGGAILYTFNPVNGTTGMSQSNVATLDGGSEFVYADILEVDGYVNVHLSADDLGTIVAQSDIGQNELTGEFKSYDLEERAVPGISGSVLFEERLSGEALATISLDGTPDGGQHPAHIHMNTAVEGGSILYSFNPVNGTTGMSQSNVATLDDGTAFVYADVLEVDGYVNIHLSADDLGTIVAQGDIGQNELTGESKSYELEERAVAGISGSVLFEERLNGEALATISLEGTPDGGEHPAHIHMNTAVEGGGILYTFNPVNGTTGMSQSNVAALDDDTEFSYADVLDVDGYVNVHLSAGDLGTIVAQGDIGQNELTGEFKSYVLEEKDVTGINGTVLFEERLNGEALATISLVGTPDGGEHPAHIHANSASEGGGIIYTFTPVNGTTGMSMSNVAALDDDTEFGYADVLEVNGYVNVHLSAAELATIVAQGDIGANE</sequence>
<keyword evidence="4" id="KW-1185">Reference proteome</keyword>
<dbReference type="EMBL" id="BAAAGG010000022">
    <property type="protein sequence ID" value="GAA0763652.1"/>
    <property type="molecule type" value="Genomic_DNA"/>
</dbReference>
<protein>
    <recommendedName>
        <fullName evidence="2">CHRD domain-containing protein</fullName>
    </recommendedName>
</protein>
<dbReference type="Proteomes" id="UP001500185">
    <property type="component" value="Unassembled WGS sequence"/>
</dbReference>
<evidence type="ECO:0000256" key="1">
    <source>
        <dbReference type="ARBA" id="ARBA00010457"/>
    </source>
</evidence>
<proteinExistence type="inferred from homology"/>
<dbReference type="SUPFAM" id="SSF49329">
    <property type="entry name" value="Cu,Zn superoxide dismutase-like"/>
    <property type="match status" value="5"/>
</dbReference>
<evidence type="ECO:0000313" key="4">
    <source>
        <dbReference type="Proteomes" id="UP001500185"/>
    </source>
</evidence>
<name>A0ABN1KDU4_9FLAO</name>
<evidence type="ECO:0000259" key="2">
    <source>
        <dbReference type="Pfam" id="PF07452"/>
    </source>
</evidence>
<feature type="domain" description="CHRD" evidence="2">
    <location>
        <begin position="46"/>
        <end position="144"/>
    </location>
</feature>
<dbReference type="InterPro" id="IPR036423">
    <property type="entry name" value="SOD-like_Cu/Zn_dom_sf"/>
</dbReference>
<dbReference type="PROSITE" id="PS51257">
    <property type="entry name" value="PROKAR_LIPOPROTEIN"/>
    <property type="match status" value="1"/>
</dbReference>
<dbReference type="Pfam" id="PF07452">
    <property type="entry name" value="CHRD"/>
    <property type="match status" value="1"/>
</dbReference>
<reference evidence="3 4" key="1">
    <citation type="journal article" date="2019" name="Int. J. Syst. Evol. Microbiol.">
        <title>The Global Catalogue of Microorganisms (GCM) 10K type strain sequencing project: providing services to taxonomists for standard genome sequencing and annotation.</title>
        <authorList>
            <consortium name="The Broad Institute Genomics Platform"/>
            <consortium name="The Broad Institute Genome Sequencing Center for Infectious Disease"/>
            <person name="Wu L."/>
            <person name="Ma J."/>
        </authorList>
    </citation>
    <scope>NUCLEOTIDE SEQUENCE [LARGE SCALE GENOMIC DNA]</scope>
    <source>
        <strain evidence="3 4">JCM 16231</strain>
    </source>
</reference>
<comment type="caution">
    <text evidence="3">The sequence shown here is derived from an EMBL/GenBank/DDBJ whole genome shotgun (WGS) entry which is preliminary data.</text>
</comment>
<gene>
    <name evidence="3" type="ORF">GCM10009433_25220</name>
</gene>